<comment type="caution">
    <text evidence="2">The sequence shown here is derived from an EMBL/GenBank/DDBJ whole genome shotgun (WGS) entry which is preliminary data.</text>
</comment>
<evidence type="ECO:0000256" key="1">
    <source>
        <dbReference type="SAM" id="Phobius"/>
    </source>
</evidence>
<evidence type="ECO:0000313" key="2">
    <source>
        <dbReference type="EMBL" id="NKI30943.1"/>
    </source>
</evidence>
<protein>
    <submittedName>
        <fullName evidence="2">Uncharacterized protein</fullName>
    </submittedName>
</protein>
<keyword evidence="3" id="KW-1185">Reference proteome</keyword>
<organism evidence="2 3">
    <name type="scientific">Croceivirga thetidis</name>
    <dbReference type="NCBI Taxonomy" id="2721623"/>
    <lineage>
        <taxon>Bacteria</taxon>
        <taxon>Pseudomonadati</taxon>
        <taxon>Bacteroidota</taxon>
        <taxon>Flavobacteriia</taxon>
        <taxon>Flavobacteriales</taxon>
        <taxon>Flavobacteriaceae</taxon>
        <taxon>Croceivirga</taxon>
    </lineage>
</organism>
<keyword evidence="1" id="KW-0472">Membrane</keyword>
<dbReference type="Proteomes" id="UP000718451">
    <property type="component" value="Unassembled WGS sequence"/>
</dbReference>
<reference evidence="2 3" key="1">
    <citation type="submission" date="2020-04" db="EMBL/GenBank/DDBJ databases">
        <authorList>
            <person name="Yoon J."/>
        </authorList>
    </citation>
    <scope>NUCLEOTIDE SEQUENCE [LARGE SCALE GENOMIC DNA]</scope>
    <source>
        <strain evidence="2 3">DJ-13</strain>
    </source>
</reference>
<sequence length="236" mass="27864">MIKFFRRIRQKLLSENRFSKYLVYAIGEIILVMVGILLALQVNTWNANREDREREALLIQQLHLEMQDNLEQFKTVQENISRLVNSGKEIVSVFPLNAKNVQEEPFQSNFLDFLYCPSFDPYQGTIKSIISSGNLNLIQNDQLRKLIVTWEDVVRDYKEEEQIAWEYGYEIMDWSTENFPNPNFVEPEWENANFRGLQSKMGEKINRYEYCIVGEDVKNLEKHIQNIIALTTPSKQ</sequence>
<gene>
    <name evidence="2" type="ORF">HCU67_03245</name>
</gene>
<dbReference type="RefSeq" id="WP_168551153.1">
    <property type="nucleotide sequence ID" value="NZ_JAAWWL010000001.1"/>
</dbReference>
<keyword evidence="1" id="KW-1133">Transmembrane helix</keyword>
<accession>A0ABX1GM23</accession>
<name>A0ABX1GM23_9FLAO</name>
<dbReference type="EMBL" id="JAAWWL010000001">
    <property type="protein sequence ID" value="NKI30943.1"/>
    <property type="molecule type" value="Genomic_DNA"/>
</dbReference>
<evidence type="ECO:0000313" key="3">
    <source>
        <dbReference type="Proteomes" id="UP000718451"/>
    </source>
</evidence>
<keyword evidence="1" id="KW-0812">Transmembrane</keyword>
<proteinExistence type="predicted"/>
<feature type="transmembrane region" description="Helical" evidence="1">
    <location>
        <begin position="21"/>
        <end position="40"/>
    </location>
</feature>